<dbReference type="PANTHER" id="PTHR33990:SF4">
    <property type="entry name" value="PHNB-LIKE DOMAIN-CONTAINING PROTEIN"/>
    <property type="match status" value="1"/>
</dbReference>
<keyword evidence="3" id="KW-1185">Reference proteome</keyword>
<accession>A0A4Y6UWJ2</accession>
<gene>
    <name evidence="2" type="ORF">FFV09_05645</name>
</gene>
<evidence type="ECO:0000259" key="1">
    <source>
        <dbReference type="Pfam" id="PF00903"/>
    </source>
</evidence>
<protein>
    <submittedName>
        <fullName evidence="2">VOC family protein</fullName>
    </submittedName>
</protein>
<proteinExistence type="predicted"/>
<dbReference type="KEGG" id="saca:FFV09_05645"/>
<sequence length="162" mass="17992">MNIYPDEKSTAQTADTQVEMIPFLSLNGQAAAAIAFYEQVLDAEVLLKVSYAEMAQRDDSFRYAAGQEEWITHSVLRIGANKIMIAEEEQDTTRPWSAGNDFSLCLQSTDHAAIERLYDRLTADTRTVILAPLAANSFSSGYGAVRDPFGVVFQFTVTRHAF</sequence>
<dbReference type="Gene3D" id="3.10.180.10">
    <property type="entry name" value="2,3-Dihydroxybiphenyl 1,2-Dioxygenase, domain 1"/>
    <property type="match status" value="1"/>
</dbReference>
<name>A0A4Y6UWJ2_SACBS</name>
<dbReference type="Proteomes" id="UP000316968">
    <property type="component" value="Chromosome"/>
</dbReference>
<evidence type="ECO:0000313" key="2">
    <source>
        <dbReference type="EMBL" id="QDH20385.1"/>
    </source>
</evidence>
<dbReference type="AlphaFoldDB" id="A0A4Y6UWJ2"/>
<dbReference type="InterPro" id="IPR004360">
    <property type="entry name" value="Glyas_Fos-R_dOase_dom"/>
</dbReference>
<reference evidence="2 3" key="1">
    <citation type="submission" date="2019-06" db="EMBL/GenBank/DDBJ databases">
        <title>Saccharibacillus brassicae sp. nov., an endophytic bacterium isolated from Chinese cabbage seeds (Brassica pekinensis).</title>
        <authorList>
            <person name="Jiang L."/>
            <person name="Lee J."/>
            <person name="Kim S.W."/>
        </authorList>
    </citation>
    <scope>NUCLEOTIDE SEQUENCE [LARGE SCALE GENOMIC DNA]</scope>
    <source>
        <strain evidence="3">KCTC 43072 / ATSA2</strain>
    </source>
</reference>
<feature type="domain" description="Glyoxalase/fosfomycin resistance/dioxygenase" evidence="1">
    <location>
        <begin position="28"/>
        <end position="155"/>
    </location>
</feature>
<dbReference type="InterPro" id="IPR029068">
    <property type="entry name" value="Glyas_Bleomycin-R_OHBP_Dase"/>
</dbReference>
<dbReference type="Pfam" id="PF00903">
    <property type="entry name" value="Glyoxalase"/>
    <property type="match status" value="1"/>
</dbReference>
<dbReference type="EMBL" id="CP041217">
    <property type="protein sequence ID" value="QDH20385.1"/>
    <property type="molecule type" value="Genomic_DNA"/>
</dbReference>
<dbReference type="PANTHER" id="PTHR33990">
    <property type="entry name" value="PROTEIN YJDN-RELATED"/>
    <property type="match status" value="1"/>
</dbReference>
<dbReference type="OrthoDB" id="9795306at2"/>
<dbReference type="SUPFAM" id="SSF54593">
    <property type="entry name" value="Glyoxalase/Bleomycin resistance protein/Dihydroxybiphenyl dioxygenase"/>
    <property type="match status" value="1"/>
</dbReference>
<organism evidence="2 3">
    <name type="scientific">Saccharibacillus brassicae</name>
    <dbReference type="NCBI Taxonomy" id="2583377"/>
    <lineage>
        <taxon>Bacteria</taxon>
        <taxon>Bacillati</taxon>
        <taxon>Bacillota</taxon>
        <taxon>Bacilli</taxon>
        <taxon>Bacillales</taxon>
        <taxon>Paenibacillaceae</taxon>
        <taxon>Saccharibacillus</taxon>
    </lineage>
</organism>
<evidence type="ECO:0000313" key="3">
    <source>
        <dbReference type="Proteomes" id="UP000316968"/>
    </source>
</evidence>